<feature type="compositionally biased region" description="Basic and acidic residues" evidence="1">
    <location>
        <begin position="79"/>
        <end position="89"/>
    </location>
</feature>
<dbReference type="AlphaFoldDB" id="A0AAV4DAZ8"/>
<reference evidence="2 3" key="1">
    <citation type="journal article" date="2021" name="Elife">
        <title>Chloroplast acquisition without the gene transfer in kleptoplastic sea slugs, Plakobranchus ocellatus.</title>
        <authorList>
            <person name="Maeda T."/>
            <person name="Takahashi S."/>
            <person name="Yoshida T."/>
            <person name="Shimamura S."/>
            <person name="Takaki Y."/>
            <person name="Nagai Y."/>
            <person name="Toyoda A."/>
            <person name="Suzuki Y."/>
            <person name="Arimoto A."/>
            <person name="Ishii H."/>
            <person name="Satoh N."/>
            <person name="Nishiyama T."/>
            <person name="Hasebe M."/>
            <person name="Maruyama T."/>
            <person name="Minagawa J."/>
            <person name="Obokata J."/>
            <person name="Shigenobu S."/>
        </authorList>
    </citation>
    <scope>NUCLEOTIDE SEQUENCE [LARGE SCALE GENOMIC DNA]</scope>
</reference>
<evidence type="ECO:0000313" key="3">
    <source>
        <dbReference type="Proteomes" id="UP000735302"/>
    </source>
</evidence>
<keyword evidence="3" id="KW-1185">Reference proteome</keyword>
<comment type="caution">
    <text evidence="2">The sequence shown here is derived from an EMBL/GenBank/DDBJ whole genome shotgun (WGS) entry which is preliminary data.</text>
</comment>
<protein>
    <submittedName>
        <fullName evidence="2">Uncharacterized protein</fullName>
    </submittedName>
</protein>
<organism evidence="2 3">
    <name type="scientific">Plakobranchus ocellatus</name>
    <dbReference type="NCBI Taxonomy" id="259542"/>
    <lineage>
        <taxon>Eukaryota</taxon>
        <taxon>Metazoa</taxon>
        <taxon>Spiralia</taxon>
        <taxon>Lophotrochozoa</taxon>
        <taxon>Mollusca</taxon>
        <taxon>Gastropoda</taxon>
        <taxon>Heterobranchia</taxon>
        <taxon>Euthyneura</taxon>
        <taxon>Panpulmonata</taxon>
        <taxon>Sacoglossa</taxon>
        <taxon>Placobranchoidea</taxon>
        <taxon>Plakobranchidae</taxon>
        <taxon>Plakobranchus</taxon>
    </lineage>
</organism>
<feature type="compositionally biased region" description="Basic and acidic residues" evidence="1">
    <location>
        <begin position="62"/>
        <end position="72"/>
    </location>
</feature>
<accession>A0AAV4DAZ8</accession>
<feature type="region of interest" description="Disordered" evidence="1">
    <location>
        <begin position="50"/>
        <end position="89"/>
    </location>
</feature>
<gene>
    <name evidence="2" type="ORF">PoB_006790200</name>
</gene>
<sequence length="97" mass="11211">MGSFFFYKNLAAELPRREPNTEPNQRDTLRETPALCQGYPGAILPAEGYGGSVLSHTQMGRKGREQQKEKYTRRQRWKGSADRRLKQGEEKVMSLMY</sequence>
<name>A0AAV4DAZ8_9GAST</name>
<evidence type="ECO:0000313" key="2">
    <source>
        <dbReference type="EMBL" id="GFO41397.1"/>
    </source>
</evidence>
<dbReference type="Proteomes" id="UP000735302">
    <property type="component" value="Unassembled WGS sequence"/>
</dbReference>
<evidence type="ECO:0000256" key="1">
    <source>
        <dbReference type="SAM" id="MobiDB-lite"/>
    </source>
</evidence>
<proteinExistence type="predicted"/>
<dbReference type="EMBL" id="BLXT01007679">
    <property type="protein sequence ID" value="GFO41397.1"/>
    <property type="molecule type" value="Genomic_DNA"/>
</dbReference>